<dbReference type="AlphaFoldDB" id="A0A368QH18"/>
<dbReference type="OrthoDB" id="10631305at2759"/>
<dbReference type="EMBL" id="CM003530">
    <property type="protein sequence ID" value="RCV17039.1"/>
    <property type="molecule type" value="Genomic_DNA"/>
</dbReference>
<sequence>MISLEADANTIHRTSRLHVPPSNAVQGEEALRGMAIEVETPPGIRFDGTINKETADGVEASDGKLTEPRRSLGAATMLQEGNPSPALAIKLVRAFAQAGKTTCGRHPIHGCARCPDGVRTRLSSTHDQLAAHGPKLPTAGVVASRCLSLAHSPEMPAASAVAPNSLQPSWPQAACRRQGRCCGLHGGAATNPTATSTDPSTARMDPAKMLQDLVKGERDRWDLEREDGSCGRWEGERSARRGGRLAPPAGRRRCGCRCRWPAAAAANTALGGRWFGG</sequence>
<reference evidence="2" key="1">
    <citation type="journal article" date="2012" name="Nat. Biotechnol.">
        <title>Reference genome sequence of the model plant Setaria.</title>
        <authorList>
            <person name="Bennetzen J.L."/>
            <person name="Schmutz J."/>
            <person name="Wang H."/>
            <person name="Percifield R."/>
            <person name="Hawkins J."/>
            <person name="Pontaroli A.C."/>
            <person name="Estep M."/>
            <person name="Feng L."/>
            <person name="Vaughn J.N."/>
            <person name="Grimwood J."/>
            <person name="Jenkins J."/>
            <person name="Barry K."/>
            <person name="Lindquist E."/>
            <person name="Hellsten U."/>
            <person name="Deshpande S."/>
            <person name="Wang X."/>
            <person name="Wu X."/>
            <person name="Mitros T."/>
            <person name="Triplett J."/>
            <person name="Yang X."/>
            <person name="Ye C.Y."/>
            <person name="Mauro-Herrera M."/>
            <person name="Wang L."/>
            <person name="Li P."/>
            <person name="Sharma M."/>
            <person name="Sharma R."/>
            <person name="Ronald P.C."/>
            <person name="Panaud O."/>
            <person name="Kellogg E.A."/>
            <person name="Brutnell T.P."/>
            <person name="Doust A.N."/>
            <person name="Tuskan G.A."/>
            <person name="Rokhsar D."/>
            <person name="Devos K.M."/>
        </authorList>
    </citation>
    <scope>NUCLEOTIDE SEQUENCE [LARGE SCALE GENOMIC DNA]</scope>
    <source>
        <strain evidence="2">Yugu1</strain>
    </source>
</reference>
<protein>
    <submittedName>
        <fullName evidence="2">Uncharacterized protein</fullName>
    </submittedName>
</protein>
<accession>A0A368QH18</accession>
<evidence type="ECO:0000313" key="2">
    <source>
        <dbReference type="EMBL" id="RCV17038.1"/>
    </source>
</evidence>
<reference evidence="2" key="2">
    <citation type="submission" date="2015-07" db="EMBL/GenBank/DDBJ databases">
        <authorList>
            <person name="Noorani M."/>
        </authorList>
    </citation>
    <scope>NUCLEOTIDE SEQUENCE</scope>
    <source>
        <strain evidence="2">Yugu1</strain>
    </source>
</reference>
<dbReference type="EMBL" id="CM003530">
    <property type="protein sequence ID" value="RCV17038.1"/>
    <property type="molecule type" value="Genomic_DNA"/>
</dbReference>
<proteinExistence type="predicted"/>
<feature type="compositionally biased region" description="Basic and acidic residues" evidence="1">
    <location>
        <begin position="228"/>
        <end position="239"/>
    </location>
</feature>
<feature type="region of interest" description="Disordered" evidence="1">
    <location>
        <begin position="228"/>
        <end position="247"/>
    </location>
</feature>
<evidence type="ECO:0000256" key="1">
    <source>
        <dbReference type="SAM" id="MobiDB-lite"/>
    </source>
</evidence>
<organism evidence="2">
    <name type="scientific">Setaria italica</name>
    <name type="common">Foxtail millet</name>
    <name type="synonym">Panicum italicum</name>
    <dbReference type="NCBI Taxonomy" id="4555"/>
    <lineage>
        <taxon>Eukaryota</taxon>
        <taxon>Viridiplantae</taxon>
        <taxon>Streptophyta</taxon>
        <taxon>Embryophyta</taxon>
        <taxon>Tracheophyta</taxon>
        <taxon>Spermatophyta</taxon>
        <taxon>Magnoliopsida</taxon>
        <taxon>Liliopsida</taxon>
        <taxon>Poales</taxon>
        <taxon>Poaceae</taxon>
        <taxon>PACMAD clade</taxon>
        <taxon>Panicoideae</taxon>
        <taxon>Panicodae</taxon>
        <taxon>Paniceae</taxon>
        <taxon>Cenchrinae</taxon>
        <taxon>Setaria</taxon>
    </lineage>
</organism>
<name>A0A368QH18_SETIT</name>
<gene>
    <name evidence="2" type="ORF">SETIT_3G186900v2</name>
</gene>